<name>A0A7Y9IA65_9ACTN</name>
<accession>A0A7Y9IA65</accession>
<dbReference type="InterPro" id="IPR002937">
    <property type="entry name" value="Amino_oxidase"/>
</dbReference>
<keyword evidence="6" id="KW-1185">Reference proteome</keyword>
<evidence type="ECO:0000256" key="2">
    <source>
        <dbReference type="ARBA" id="ARBA00038825"/>
    </source>
</evidence>
<sequence length="535" mass="56797">MTSQSFDAVVIGSGHNALITAAYLARAGWSVVILERNDRPGGLVRTDELTLPGFQHDTYATAHPLLVAGPAYAELGAELAEHGLDYRNTRYPTGISLPTGESAVLSTDPDQNLAEADRLAPGDGAALAQLLEEFEPLAGPIFGLFGADLTSRASTKIIESLLYDDRGGHSEFAQLFTRTARDLLEQRFRSPVLRGLLAPWVVHLGRGPDDANSALWAVLVLLALTGAGMPIPAGGSERLIDALVALIRRHGGVVECDRQVDLILVRHGRAVGVVTADGDVVRAGRAVVASVNPDQLYLNLLAHEPAVVPARIRRQAAAYRYGRGCVQVHLALSEPPRFADDRLALVGQPHLGGGLDATSRAINEATRGLLPAEPTISFDTPSTLDPSRCPPGKAVARLQLLEVPCVLRGDAAGLIPVGPDGWTYAVKQAFADRVIELAGRHAPNLPGAVLDRYVLGPDDLARFNPNCGPGDPYGGSHDLSQSYTFRPLPGQPSHRSTVPNVYLVGAATWPGHGVNGGSGHIVARQLLNHDQTREP</sequence>
<feature type="domain" description="Amine oxidase" evidence="4">
    <location>
        <begin position="18"/>
        <end position="516"/>
    </location>
</feature>
<dbReference type="Pfam" id="PF01593">
    <property type="entry name" value="Amino_oxidase"/>
    <property type="match status" value="1"/>
</dbReference>
<proteinExistence type="predicted"/>
<evidence type="ECO:0000313" key="5">
    <source>
        <dbReference type="EMBL" id="NYE73100.1"/>
    </source>
</evidence>
<protein>
    <recommendedName>
        <fullName evidence="3">Pyridine nucleotide-disulfide oxidoreductase domain-containing protein 2</fullName>
    </recommendedName>
</protein>
<dbReference type="RefSeq" id="WP_179754354.1">
    <property type="nucleotide sequence ID" value="NZ_JACCBU010000001.1"/>
</dbReference>
<evidence type="ECO:0000256" key="1">
    <source>
        <dbReference type="ARBA" id="ARBA00037217"/>
    </source>
</evidence>
<dbReference type="Gene3D" id="3.50.50.60">
    <property type="entry name" value="FAD/NAD(P)-binding domain"/>
    <property type="match status" value="2"/>
</dbReference>
<comment type="caution">
    <text evidence="5">The sequence shown here is derived from an EMBL/GenBank/DDBJ whole genome shotgun (WGS) entry which is preliminary data.</text>
</comment>
<dbReference type="Proteomes" id="UP000569914">
    <property type="component" value="Unassembled WGS sequence"/>
</dbReference>
<dbReference type="EMBL" id="JACCBU010000001">
    <property type="protein sequence ID" value="NYE73100.1"/>
    <property type="molecule type" value="Genomic_DNA"/>
</dbReference>
<comment type="subunit">
    <text evidence="2">Interacts with COX5B; this interaction may contribute to localize PYROXD2 to the inner face of the inner mitochondrial membrane.</text>
</comment>
<dbReference type="PANTHER" id="PTHR10668">
    <property type="entry name" value="PHYTOENE DEHYDROGENASE"/>
    <property type="match status" value="1"/>
</dbReference>
<dbReference type="SUPFAM" id="SSF51905">
    <property type="entry name" value="FAD/NAD(P)-binding domain"/>
    <property type="match status" value="1"/>
</dbReference>
<dbReference type="GO" id="GO:0016491">
    <property type="term" value="F:oxidoreductase activity"/>
    <property type="evidence" value="ECO:0007669"/>
    <property type="project" value="InterPro"/>
</dbReference>
<evidence type="ECO:0000256" key="3">
    <source>
        <dbReference type="ARBA" id="ARBA00040298"/>
    </source>
</evidence>
<dbReference type="PANTHER" id="PTHR10668:SF105">
    <property type="entry name" value="DEHYDROGENASE-RELATED"/>
    <property type="match status" value="1"/>
</dbReference>
<dbReference type="InterPro" id="IPR036188">
    <property type="entry name" value="FAD/NAD-bd_sf"/>
</dbReference>
<evidence type="ECO:0000313" key="6">
    <source>
        <dbReference type="Proteomes" id="UP000569914"/>
    </source>
</evidence>
<organism evidence="5 6">
    <name type="scientific">Microlunatus parietis</name>
    <dbReference type="NCBI Taxonomy" id="682979"/>
    <lineage>
        <taxon>Bacteria</taxon>
        <taxon>Bacillati</taxon>
        <taxon>Actinomycetota</taxon>
        <taxon>Actinomycetes</taxon>
        <taxon>Propionibacteriales</taxon>
        <taxon>Propionibacteriaceae</taxon>
        <taxon>Microlunatus</taxon>
    </lineage>
</organism>
<reference evidence="5 6" key="1">
    <citation type="submission" date="2020-07" db="EMBL/GenBank/DDBJ databases">
        <title>Sequencing the genomes of 1000 actinobacteria strains.</title>
        <authorList>
            <person name="Klenk H.-P."/>
        </authorList>
    </citation>
    <scope>NUCLEOTIDE SEQUENCE [LARGE SCALE GENOMIC DNA]</scope>
    <source>
        <strain evidence="5 6">DSM 22083</strain>
    </source>
</reference>
<gene>
    <name evidence="5" type="ORF">BKA15_004429</name>
</gene>
<dbReference type="AlphaFoldDB" id="A0A7Y9IA65"/>
<evidence type="ECO:0000259" key="4">
    <source>
        <dbReference type="Pfam" id="PF01593"/>
    </source>
</evidence>
<comment type="function">
    <text evidence="1">Probable oxidoreductase that may play a role as regulator of mitochondrial function.</text>
</comment>